<proteinExistence type="predicted"/>
<accession>A0ABN7PMS6</accession>
<protein>
    <submittedName>
        <fullName evidence="1">Uncharacterized protein</fullName>
    </submittedName>
</protein>
<dbReference type="EMBL" id="CAJPIN010058898">
    <property type="protein sequence ID" value="CAG2066780.1"/>
    <property type="molecule type" value="Genomic_DNA"/>
</dbReference>
<evidence type="ECO:0000313" key="1">
    <source>
        <dbReference type="EMBL" id="CAG2066780.1"/>
    </source>
</evidence>
<sequence>MSDWVLALEWLEGCVGGVEMALVTSSNTVYLWESGLELKRVPCRERCTLYPYNCNDSRTLRGDG</sequence>
<name>A0ABN7PMS6_TIMPD</name>
<comment type="caution">
    <text evidence="1">The sequence shown here is derived from an EMBL/GenBank/DDBJ whole genome shotgun (WGS) entry which is preliminary data.</text>
</comment>
<dbReference type="Proteomes" id="UP001153148">
    <property type="component" value="Unassembled WGS sequence"/>
</dbReference>
<gene>
    <name evidence="1" type="ORF">TPAB3V08_LOCUS13723</name>
</gene>
<keyword evidence="2" id="KW-1185">Reference proteome</keyword>
<organism evidence="1 2">
    <name type="scientific">Timema podura</name>
    <name type="common">Walking stick</name>
    <dbReference type="NCBI Taxonomy" id="61482"/>
    <lineage>
        <taxon>Eukaryota</taxon>
        <taxon>Metazoa</taxon>
        <taxon>Ecdysozoa</taxon>
        <taxon>Arthropoda</taxon>
        <taxon>Hexapoda</taxon>
        <taxon>Insecta</taxon>
        <taxon>Pterygota</taxon>
        <taxon>Neoptera</taxon>
        <taxon>Polyneoptera</taxon>
        <taxon>Phasmatodea</taxon>
        <taxon>Timematodea</taxon>
        <taxon>Timematoidea</taxon>
        <taxon>Timematidae</taxon>
        <taxon>Timema</taxon>
    </lineage>
</organism>
<evidence type="ECO:0000313" key="2">
    <source>
        <dbReference type="Proteomes" id="UP001153148"/>
    </source>
</evidence>
<reference evidence="1" key="1">
    <citation type="submission" date="2021-03" db="EMBL/GenBank/DDBJ databases">
        <authorList>
            <person name="Tran Van P."/>
        </authorList>
    </citation>
    <scope>NUCLEOTIDE SEQUENCE</scope>
</reference>